<dbReference type="InterPro" id="IPR046703">
    <property type="entry name" value="DUF6776"/>
</dbReference>
<dbReference type="AlphaFoldDB" id="A0A2U9TCC7"/>
<evidence type="ECO:0000313" key="3">
    <source>
        <dbReference type="Proteomes" id="UP000249447"/>
    </source>
</evidence>
<organism evidence="2 3">
    <name type="scientific">Marilutibacter maris</name>
    <dbReference type="NCBI Taxonomy" id="1605891"/>
    <lineage>
        <taxon>Bacteria</taxon>
        <taxon>Pseudomonadati</taxon>
        <taxon>Pseudomonadota</taxon>
        <taxon>Gammaproteobacteria</taxon>
        <taxon>Lysobacterales</taxon>
        <taxon>Lysobacteraceae</taxon>
        <taxon>Marilutibacter</taxon>
    </lineage>
</organism>
<accession>A0A2U9TCC7</accession>
<dbReference type="Pfam" id="PF20567">
    <property type="entry name" value="DUF6776"/>
    <property type="match status" value="1"/>
</dbReference>
<proteinExistence type="predicted"/>
<dbReference type="Proteomes" id="UP000249447">
    <property type="component" value="Chromosome"/>
</dbReference>
<keyword evidence="3" id="KW-1185">Reference proteome</keyword>
<keyword evidence="1" id="KW-0175">Coiled coil</keyword>
<sequence length="266" mass="29893">MNPPPRKAPPPRYRIIQQGPDRRPLIWTLLALAWLASVGIAWRWSQQLAAPRLPELDRELSQAHGRLKRQQSELETLRQRTEILEKSDQITRAANKQVQRSLAEREEEIAGLREDVAFYERLVGATTPRKGLNVHSSQFTREVAGSWRYEIVLTQNLNRGAVSEGRLKFAIEGVREGQLATIDWDTLHQSRDAPGQPYSFRYFQQLAGSVMLPKGFTPQRVKVRLRGEGGSVDQTLAWRGRESDNATAATAVAGAIGANDLIQGEP</sequence>
<dbReference type="RefSeq" id="WP_223250178.1">
    <property type="nucleotide sequence ID" value="NZ_CP029843.1"/>
</dbReference>
<dbReference type="KEGG" id="lmb:C9I47_2833"/>
<reference evidence="2 3" key="1">
    <citation type="submission" date="2018-05" db="EMBL/GenBank/DDBJ databases">
        <title>The complete genome of Lysobacter maris HZ9B, a marine bacterium antagonistic against terrestrial plant pathogens.</title>
        <authorList>
            <person name="Zhang X.-Q."/>
        </authorList>
    </citation>
    <scope>NUCLEOTIDE SEQUENCE [LARGE SCALE GENOMIC DNA]</scope>
    <source>
        <strain evidence="2 3">HZ9B</strain>
    </source>
</reference>
<evidence type="ECO:0000313" key="2">
    <source>
        <dbReference type="EMBL" id="AWV08504.1"/>
    </source>
</evidence>
<gene>
    <name evidence="2" type="ORF">C9I47_2833</name>
</gene>
<protein>
    <submittedName>
        <fullName evidence="2">Membrane protein</fullName>
    </submittedName>
</protein>
<feature type="coiled-coil region" evidence="1">
    <location>
        <begin position="53"/>
        <end position="122"/>
    </location>
</feature>
<name>A0A2U9TCC7_9GAMM</name>
<evidence type="ECO:0000256" key="1">
    <source>
        <dbReference type="SAM" id="Coils"/>
    </source>
</evidence>
<dbReference type="EMBL" id="CP029843">
    <property type="protein sequence ID" value="AWV08504.1"/>
    <property type="molecule type" value="Genomic_DNA"/>
</dbReference>